<protein>
    <recommendedName>
        <fullName evidence="4">FAD-binding domain-containing protein</fullName>
    </recommendedName>
</protein>
<evidence type="ECO:0000256" key="1">
    <source>
        <dbReference type="ARBA" id="ARBA00022630"/>
    </source>
</evidence>
<evidence type="ECO:0000313" key="6">
    <source>
        <dbReference type="Proteomes" id="UP000309038"/>
    </source>
</evidence>
<dbReference type="GO" id="GO:0044550">
    <property type="term" value="P:secondary metabolite biosynthetic process"/>
    <property type="evidence" value="ECO:0007669"/>
    <property type="project" value="TreeGrafter"/>
</dbReference>
<dbReference type="Pfam" id="PF01494">
    <property type="entry name" value="FAD_binding_3"/>
    <property type="match status" value="1"/>
</dbReference>
<evidence type="ECO:0000259" key="4">
    <source>
        <dbReference type="Pfam" id="PF01494"/>
    </source>
</evidence>
<keyword evidence="1" id="KW-0285">Flavoprotein</keyword>
<dbReference type="GO" id="GO:0016491">
    <property type="term" value="F:oxidoreductase activity"/>
    <property type="evidence" value="ECO:0007669"/>
    <property type="project" value="UniProtKB-KW"/>
</dbReference>
<evidence type="ECO:0000313" key="5">
    <source>
        <dbReference type="EMBL" id="THH02094.1"/>
    </source>
</evidence>
<keyword evidence="2" id="KW-0274">FAD</keyword>
<name>A0A4S4KTX1_9APHY</name>
<dbReference type="Gene3D" id="3.50.50.60">
    <property type="entry name" value="FAD/NAD(P)-binding domain"/>
    <property type="match status" value="2"/>
</dbReference>
<dbReference type="EMBL" id="SGPJ01000011">
    <property type="protein sequence ID" value="THH02094.1"/>
    <property type="molecule type" value="Genomic_DNA"/>
</dbReference>
<dbReference type="PANTHER" id="PTHR46720:SF3">
    <property type="entry name" value="FAD-BINDING DOMAIN-CONTAINING PROTEIN-RELATED"/>
    <property type="match status" value="1"/>
</dbReference>
<comment type="caution">
    <text evidence="5">The sequence shown here is derived from an EMBL/GenBank/DDBJ whole genome shotgun (WGS) entry which is preliminary data.</text>
</comment>
<organism evidence="5 6">
    <name type="scientific">Hermanssonia centrifuga</name>
    <dbReference type="NCBI Taxonomy" id="98765"/>
    <lineage>
        <taxon>Eukaryota</taxon>
        <taxon>Fungi</taxon>
        <taxon>Dikarya</taxon>
        <taxon>Basidiomycota</taxon>
        <taxon>Agaricomycotina</taxon>
        <taxon>Agaricomycetes</taxon>
        <taxon>Polyporales</taxon>
        <taxon>Meruliaceae</taxon>
        <taxon>Hermanssonia</taxon>
    </lineage>
</organism>
<dbReference type="InterPro" id="IPR002938">
    <property type="entry name" value="FAD-bd"/>
</dbReference>
<dbReference type="Proteomes" id="UP000309038">
    <property type="component" value="Unassembled WGS sequence"/>
</dbReference>
<keyword evidence="3" id="KW-0560">Oxidoreductase</keyword>
<evidence type="ECO:0000256" key="3">
    <source>
        <dbReference type="ARBA" id="ARBA00023002"/>
    </source>
</evidence>
<dbReference type="AlphaFoldDB" id="A0A4S4KTX1"/>
<dbReference type="GO" id="GO:0071949">
    <property type="term" value="F:FAD binding"/>
    <property type="evidence" value="ECO:0007669"/>
    <property type="project" value="InterPro"/>
</dbReference>
<reference evidence="5 6" key="1">
    <citation type="submission" date="2019-02" db="EMBL/GenBank/DDBJ databases">
        <title>Genome sequencing of the rare red list fungi Phlebia centrifuga.</title>
        <authorList>
            <person name="Buettner E."/>
            <person name="Kellner H."/>
        </authorList>
    </citation>
    <scope>NUCLEOTIDE SEQUENCE [LARGE SCALE GENOMIC DNA]</scope>
    <source>
        <strain evidence="5 6">DSM 108282</strain>
    </source>
</reference>
<gene>
    <name evidence="5" type="ORF">EW026_g740</name>
</gene>
<dbReference type="SUPFAM" id="SSF51905">
    <property type="entry name" value="FAD/NAD(P)-binding domain"/>
    <property type="match status" value="1"/>
</dbReference>
<evidence type="ECO:0000256" key="2">
    <source>
        <dbReference type="ARBA" id="ARBA00022827"/>
    </source>
</evidence>
<dbReference type="PANTHER" id="PTHR46720">
    <property type="entry name" value="HYDROXYLASE, PUTATIVE (AFU_ORTHOLOGUE AFUA_3G01460)-RELATED"/>
    <property type="match status" value="1"/>
</dbReference>
<dbReference type="InterPro" id="IPR036188">
    <property type="entry name" value="FAD/NAD-bd_sf"/>
</dbReference>
<proteinExistence type="predicted"/>
<dbReference type="InterPro" id="IPR051104">
    <property type="entry name" value="FAD_monoxygenase"/>
</dbReference>
<accession>A0A4S4KTX1</accession>
<keyword evidence="6" id="KW-1185">Reference proteome</keyword>
<dbReference type="SUPFAM" id="SSF54373">
    <property type="entry name" value="FAD-linked reductases, C-terminal domain"/>
    <property type="match status" value="1"/>
</dbReference>
<feature type="domain" description="FAD-binding" evidence="4">
    <location>
        <begin position="227"/>
        <end position="292"/>
    </location>
</feature>
<sequence length="346" mass="37786">MVPTQDDSKTTTKFRVAICGGGIAGICLALSLSKYPDIQVDLYEAAARFTEIGAGLTVQGRTWKPLELMGVDATLRKAAAAANNVATTFQVMMEKKVAEGLPEFSKYAEPVWTGTIAYRVLVPVDRLPSFVLEKPALKKPLLHCGKNKHVVTYCIAQGTMLNVVALVSQPELSDTVYDGPWATECNPAEMVDSFLDWEPRVREVLKLAEKPIKWAIHDLRPLPIYVSHNVALVGDSAHAMTPHQGSGAGQAIEDAYILGSLLGHPSTTIDTLPHALKAYEHVRLPLANNVLTCSRDAGLIYDFRSECGDDYEAIGATLSHAWDWMGEDGVEEQLQKALLNMMEALK</sequence>